<feature type="modified residue" description="N6-(pyridoxal phosphate)lysine" evidence="3">
    <location>
        <position position="65"/>
    </location>
</feature>
<dbReference type="PANTHER" id="PTHR43727:SF2">
    <property type="entry name" value="GROUP IV DECARBOXYLASE"/>
    <property type="match status" value="1"/>
</dbReference>
<dbReference type="NCBIfam" id="TIGR03099">
    <property type="entry name" value="dCO2ase_PEP1"/>
    <property type="match status" value="1"/>
</dbReference>
<dbReference type="SUPFAM" id="SSF51419">
    <property type="entry name" value="PLP-binding barrel"/>
    <property type="match status" value="1"/>
</dbReference>
<dbReference type="InterPro" id="IPR002433">
    <property type="entry name" value="Orn_de-COase"/>
</dbReference>
<proteinExistence type="predicted"/>
<dbReference type="InterPro" id="IPR022644">
    <property type="entry name" value="De-COase2_N"/>
</dbReference>
<reference evidence="5 6" key="1">
    <citation type="submission" date="2019-07" db="EMBL/GenBank/DDBJ databases">
        <title>Sphingomonas solaris sp. nov., isolated from a solar panel from Boston, Massachusetts.</title>
        <authorList>
            <person name="Tanner K."/>
            <person name="Pascual J."/>
            <person name="Mancuso C."/>
            <person name="Pereto J."/>
            <person name="Khalil A."/>
            <person name="Vilanova C."/>
        </authorList>
    </citation>
    <scope>NUCLEOTIDE SEQUENCE [LARGE SCALE GENOMIC DNA]</scope>
    <source>
        <strain evidence="5 6">R4DWN</strain>
    </source>
</reference>
<dbReference type="Pfam" id="PF02784">
    <property type="entry name" value="Orn_Arg_deC_N"/>
    <property type="match status" value="1"/>
</dbReference>
<dbReference type="SUPFAM" id="SSF50621">
    <property type="entry name" value="Alanine racemase C-terminal domain-like"/>
    <property type="match status" value="1"/>
</dbReference>
<dbReference type="PRINTS" id="PR01182">
    <property type="entry name" value="ORNDCRBXLASE"/>
</dbReference>
<dbReference type="PRINTS" id="PR01179">
    <property type="entry name" value="ODADCRBXLASE"/>
</dbReference>
<dbReference type="OrthoDB" id="9802241at2"/>
<gene>
    <name evidence="5" type="ORF">FOY91_05170</name>
</gene>
<protein>
    <submittedName>
        <fullName evidence="5">Pyridoxal-dependent decarboxylase, exosortase A system-associated</fullName>
    </submittedName>
</protein>
<evidence type="ECO:0000256" key="1">
    <source>
        <dbReference type="ARBA" id="ARBA00001933"/>
    </source>
</evidence>
<dbReference type="InterPro" id="IPR000183">
    <property type="entry name" value="Orn/DAP/Arg_de-COase"/>
</dbReference>
<evidence type="ECO:0000259" key="4">
    <source>
        <dbReference type="Pfam" id="PF02784"/>
    </source>
</evidence>
<dbReference type="GO" id="GO:0008836">
    <property type="term" value="F:diaminopimelate decarboxylase activity"/>
    <property type="evidence" value="ECO:0007669"/>
    <property type="project" value="TreeGrafter"/>
</dbReference>
<feature type="domain" description="Orn/DAP/Arg decarboxylase 2 N-terminal" evidence="4">
    <location>
        <begin position="41"/>
        <end position="289"/>
    </location>
</feature>
<comment type="caution">
    <text evidence="5">The sequence shown here is derived from an EMBL/GenBank/DDBJ whole genome shotgun (WGS) entry which is preliminary data.</text>
</comment>
<sequence>MKPMGSIPPAYADGQALTIGGRTVASLIGEAGDTPMFAYDLAAIERRIATFRAAFPGVGLHYAIKANPFAPLAAAMASRVDGIDVASAGEMVRAIGAGMAAADISFAGPGKRDREIEEAILLGVTLNLESEAEGDRAIAIGDRIGVRPRLAVRVNPDFEIRGSGMRMGGGAKPFGVDAARAAALVRTIRQAGAEWRGFHIFAGSQALDAAAIAETQAATVALAAELAGGAAGAPPPLVNLGGGFGIPYFPGDSALDVGAVGAALVATLAARPRVLGDTNFAIELGRWLVGEAGVYLTRVVDRKVSHGEVFLVTDGGMHHQLAASGNFGTVVKRNYPVAVAHRLNDPAEETASVVGCLCTPLDRLADRVSLPRAGVGDVIAVFMAGAYGATASPQAFLGHPPPRELLVGGPLVGER</sequence>
<dbReference type="EMBL" id="VNIM01000013">
    <property type="protein sequence ID" value="TVV76132.1"/>
    <property type="molecule type" value="Genomic_DNA"/>
</dbReference>
<keyword evidence="6" id="KW-1185">Reference proteome</keyword>
<dbReference type="GO" id="GO:0009089">
    <property type="term" value="P:lysine biosynthetic process via diaminopimelate"/>
    <property type="evidence" value="ECO:0007669"/>
    <property type="project" value="TreeGrafter"/>
</dbReference>
<name>A0A558RA14_9SPHN</name>
<dbReference type="RefSeq" id="WP_145148827.1">
    <property type="nucleotide sequence ID" value="NZ_VNIM01000013.1"/>
</dbReference>
<evidence type="ECO:0000313" key="6">
    <source>
        <dbReference type="Proteomes" id="UP000318681"/>
    </source>
</evidence>
<keyword evidence="2 3" id="KW-0663">Pyridoxal phosphate</keyword>
<feature type="active site" description="Proton donor" evidence="3">
    <location>
        <position position="358"/>
    </location>
</feature>
<dbReference type="PANTHER" id="PTHR43727">
    <property type="entry name" value="DIAMINOPIMELATE DECARBOXYLASE"/>
    <property type="match status" value="1"/>
</dbReference>
<comment type="cofactor">
    <cofactor evidence="1 3">
        <name>pyridoxal 5'-phosphate</name>
        <dbReference type="ChEBI" id="CHEBI:597326"/>
    </cofactor>
</comment>
<evidence type="ECO:0000256" key="3">
    <source>
        <dbReference type="PIRSR" id="PIRSR600183-50"/>
    </source>
</evidence>
<dbReference type="Gene3D" id="2.40.37.10">
    <property type="entry name" value="Lyase, Ornithine Decarboxylase, Chain A, domain 1"/>
    <property type="match status" value="1"/>
</dbReference>
<evidence type="ECO:0000256" key="2">
    <source>
        <dbReference type="ARBA" id="ARBA00022898"/>
    </source>
</evidence>
<dbReference type="GO" id="GO:0006596">
    <property type="term" value="P:polyamine biosynthetic process"/>
    <property type="evidence" value="ECO:0007669"/>
    <property type="project" value="InterPro"/>
</dbReference>
<dbReference type="Proteomes" id="UP000318681">
    <property type="component" value="Unassembled WGS sequence"/>
</dbReference>
<dbReference type="Gene3D" id="3.20.20.10">
    <property type="entry name" value="Alanine racemase"/>
    <property type="match status" value="1"/>
</dbReference>
<organism evidence="5 6">
    <name type="scientific">Alterirhizorhabdus solaris</name>
    <dbReference type="NCBI Taxonomy" id="2529389"/>
    <lineage>
        <taxon>Bacteria</taxon>
        <taxon>Pseudomonadati</taxon>
        <taxon>Pseudomonadota</taxon>
        <taxon>Alphaproteobacteria</taxon>
        <taxon>Sphingomonadales</taxon>
        <taxon>Rhizorhabdaceae</taxon>
        <taxon>Alterirhizorhabdus</taxon>
    </lineage>
</organism>
<dbReference type="InterPro" id="IPR017530">
    <property type="entry name" value="DCO2ase_PEP1"/>
</dbReference>
<evidence type="ECO:0000313" key="5">
    <source>
        <dbReference type="EMBL" id="TVV76132.1"/>
    </source>
</evidence>
<dbReference type="InterPro" id="IPR009006">
    <property type="entry name" value="Ala_racemase/Decarboxylase_C"/>
</dbReference>
<accession>A0A558RA14</accession>
<dbReference type="AlphaFoldDB" id="A0A558RA14"/>
<dbReference type="InterPro" id="IPR029066">
    <property type="entry name" value="PLP-binding_barrel"/>
</dbReference>